<comment type="caution">
    <text evidence="6">The sequence shown here is derived from an EMBL/GenBank/DDBJ whole genome shotgun (WGS) entry which is preliminary data.</text>
</comment>
<accession>A0A2W4VZM2</accession>
<comment type="similarity">
    <text evidence="2 4">Belongs to the pyridoxal phosphate-binding protein YggS/PROSC family.</text>
</comment>
<dbReference type="GO" id="GO:0030170">
    <property type="term" value="F:pyridoxal phosphate binding"/>
    <property type="evidence" value="ECO:0007669"/>
    <property type="project" value="UniProtKB-UniRule"/>
</dbReference>
<evidence type="ECO:0000256" key="1">
    <source>
        <dbReference type="ARBA" id="ARBA00022898"/>
    </source>
</evidence>
<dbReference type="NCBIfam" id="TIGR00044">
    <property type="entry name" value="YggS family pyridoxal phosphate-dependent enzyme"/>
    <property type="match status" value="1"/>
</dbReference>
<dbReference type="PANTHER" id="PTHR10146:SF14">
    <property type="entry name" value="PYRIDOXAL PHOSPHATE HOMEOSTASIS PROTEIN"/>
    <property type="match status" value="1"/>
</dbReference>
<dbReference type="Proteomes" id="UP000249467">
    <property type="component" value="Unassembled WGS sequence"/>
</dbReference>
<sequence length="236" mass="26198">MSDINPESIADRIHTIRSNIPANVKLVAVSKYTTTQAIRAAYDAGVRDFGESRVQDSKVKQEELADLTDITWHMIGSLQSNKARQAIDQFDWIHSIDRLSLAEQCDRHIADLGKSPKLLLQVKLANDPNKSGWSESELLADLPRLEKLQNLDIVGLMTILPLGLDESQAYEVFSRVGVLAEKLRSLGWDNICELSMGMSADYAIAIRASASMIRVGSQIFSGYINDPNKDLNKLIS</sequence>
<organism evidence="6 7">
    <name type="scientific">Pseudanabaena frigida</name>
    <dbReference type="NCBI Taxonomy" id="945775"/>
    <lineage>
        <taxon>Bacteria</taxon>
        <taxon>Bacillati</taxon>
        <taxon>Cyanobacteriota</taxon>
        <taxon>Cyanophyceae</taxon>
        <taxon>Pseudanabaenales</taxon>
        <taxon>Pseudanabaenaceae</taxon>
        <taxon>Pseudanabaena</taxon>
    </lineage>
</organism>
<gene>
    <name evidence="6" type="ORF">DCF19_16555</name>
</gene>
<evidence type="ECO:0000256" key="3">
    <source>
        <dbReference type="PIRSR" id="PIRSR004848-1"/>
    </source>
</evidence>
<name>A0A2W4VZM2_9CYAN</name>
<dbReference type="PANTHER" id="PTHR10146">
    <property type="entry name" value="PROLINE SYNTHETASE CO-TRANSCRIBED BACTERIAL HOMOLOG PROTEIN"/>
    <property type="match status" value="1"/>
</dbReference>
<dbReference type="PIRSF" id="PIRSF004848">
    <property type="entry name" value="YBL036c_PLPDEIII"/>
    <property type="match status" value="1"/>
</dbReference>
<protein>
    <recommendedName>
        <fullName evidence="2">Pyridoxal phosphate homeostasis protein</fullName>
        <shortName evidence="2">PLP homeostasis protein</shortName>
    </recommendedName>
</protein>
<comment type="cofactor">
    <cofactor evidence="3">
        <name>pyridoxal 5'-phosphate</name>
        <dbReference type="ChEBI" id="CHEBI:597326"/>
    </cofactor>
</comment>
<keyword evidence="1 2" id="KW-0663">Pyridoxal phosphate</keyword>
<dbReference type="SUPFAM" id="SSF51419">
    <property type="entry name" value="PLP-binding barrel"/>
    <property type="match status" value="1"/>
</dbReference>
<evidence type="ECO:0000313" key="7">
    <source>
        <dbReference type="Proteomes" id="UP000249467"/>
    </source>
</evidence>
<dbReference type="Pfam" id="PF01168">
    <property type="entry name" value="Ala_racemase_N"/>
    <property type="match status" value="1"/>
</dbReference>
<evidence type="ECO:0000313" key="6">
    <source>
        <dbReference type="EMBL" id="PZO38343.1"/>
    </source>
</evidence>
<dbReference type="EMBL" id="QBML01000024">
    <property type="protein sequence ID" value="PZO38343.1"/>
    <property type="molecule type" value="Genomic_DNA"/>
</dbReference>
<dbReference type="InterPro" id="IPR001608">
    <property type="entry name" value="Ala_racemase_N"/>
</dbReference>
<reference evidence="6 7" key="2">
    <citation type="submission" date="2018-06" db="EMBL/GenBank/DDBJ databases">
        <title>Metagenomic assembly of (sub)arctic Cyanobacteria and their associated microbiome from non-axenic cultures.</title>
        <authorList>
            <person name="Baurain D."/>
        </authorList>
    </citation>
    <scope>NUCLEOTIDE SEQUENCE [LARGE SCALE GENOMIC DNA]</scope>
    <source>
        <strain evidence="6">ULC066bin1</strain>
    </source>
</reference>
<dbReference type="FunFam" id="3.20.20.10:FF:000018">
    <property type="entry name" value="Pyridoxal phosphate homeostasis protein"/>
    <property type="match status" value="1"/>
</dbReference>
<feature type="modified residue" description="N6-(pyridoxal phosphate)lysine" evidence="2 3">
    <location>
        <position position="31"/>
    </location>
</feature>
<evidence type="ECO:0000256" key="2">
    <source>
        <dbReference type="HAMAP-Rule" id="MF_02087"/>
    </source>
</evidence>
<comment type="function">
    <text evidence="2">Pyridoxal 5'-phosphate (PLP)-binding protein, which is involved in PLP homeostasis.</text>
</comment>
<dbReference type="CDD" id="cd00635">
    <property type="entry name" value="PLPDE_III_YBL036c_like"/>
    <property type="match status" value="1"/>
</dbReference>
<dbReference type="AlphaFoldDB" id="A0A2W4VZM2"/>
<dbReference type="HAMAP" id="MF_02087">
    <property type="entry name" value="PLP_homeostasis"/>
    <property type="match status" value="1"/>
</dbReference>
<feature type="domain" description="Alanine racemase N-terminal" evidence="5">
    <location>
        <begin position="4"/>
        <end position="220"/>
    </location>
</feature>
<evidence type="ECO:0000259" key="5">
    <source>
        <dbReference type="Pfam" id="PF01168"/>
    </source>
</evidence>
<evidence type="ECO:0000256" key="4">
    <source>
        <dbReference type="RuleBase" id="RU004514"/>
    </source>
</evidence>
<dbReference type="Gene3D" id="3.20.20.10">
    <property type="entry name" value="Alanine racemase"/>
    <property type="match status" value="1"/>
</dbReference>
<dbReference type="InterPro" id="IPR029066">
    <property type="entry name" value="PLP-binding_barrel"/>
</dbReference>
<dbReference type="InterPro" id="IPR011078">
    <property type="entry name" value="PyrdxlP_homeostasis"/>
</dbReference>
<proteinExistence type="inferred from homology"/>
<reference evidence="6 7" key="1">
    <citation type="submission" date="2018-04" db="EMBL/GenBank/DDBJ databases">
        <authorList>
            <person name="Go L.Y."/>
            <person name="Mitchell J.A."/>
        </authorList>
    </citation>
    <scope>NUCLEOTIDE SEQUENCE [LARGE SCALE GENOMIC DNA]</scope>
    <source>
        <strain evidence="6">ULC066bin1</strain>
    </source>
</reference>